<dbReference type="Gene3D" id="1.25.40.10">
    <property type="entry name" value="Tetratricopeptide repeat domain"/>
    <property type="match status" value="1"/>
</dbReference>
<dbReference type="InterPro" id="IPR011990">
    <property type="entry name" value="TPR-like_helical_dom_sf"/>
</dbReference>
<organism evidence="4 5">
    <name type="scientific">Porites lobata</name>
    <dbReference type="NCBI Taxonomy" id="104759"/>
    <lineage>
        <taxon>Eukaryota</taxon>
        <taxon>Metazoa</taxon>
        <taxon>Cnidaria</taxon>
        <taxon>Anthozoa</taxon>
        <taxon>Hexacorallia</taxon>
        <taxon>Scleractinia</taxon>
        <taxon>Fungiina</taxon>
        <taxon>Poritidae</taxon>
        <taxon>Porites</taxon>
    </lineage>
</organism>
<proteinExistence type="predicted"/>
<evidence type="ECO:0000256" key="1">
    <source>
        <dbReference type="PROSITE-ProRule" id="PRU00339"/>
    </source>
</evidence>
<evidence type="ECO:0000256" key="2">
    <source>
        <dbReference type="SAM" id="MobiDB-lite"/>
    </source>
</evidence>
<keyword evidence="1" id="KW-0802">TPR repeat</keyword>
<dbReference type="Pfam" id="PF12770">
    <property type="entry name" value="CHAT"/>
    <property type="match status" value="1"/>
</dbReference>
<dbReference type="Proteomes" id="UP001159405">
    <property type="component" value="Unassembled WGS sequence"/>
</dbReference>
<feature type="region of interest" description="Disordered" evidence="2">
    <location>
        <begin position="505"/>
        <end position="525"/>
    </location>
</feature>
<dbReference type="SMART" id="SM00028">
    <property type="entry name" value="TPR"/>
    <property type="match status" value="7"/>
</dbReference>
<dbReference type="PANTHER" id="PTHR10098:SF108">
    <property type="entry name" value="TETRATRICOPEPTIDE REPEAT PROTEIN 28"/>
    <property type="match status" value="1"/>
</dbReference>
<evidence type="ECO:0000313" key="5">
    <source>
        <dbReference type="Proteomes" id="UP001159405"/>
    </source>
</evidence>
<evidence type="ECO:0000259" key="3">
    <source>
        <dbReference type="Pfam" id="PF12770"/>
    </source>
</evidence>
<dbReference type="InterPro" id="IPR024983">
    <property type="entry name" value="CHAT_dom"/>
</dbReference>
<dbReference type="PANTHER" id="PTHR10098">
    <property type="entry name" value="RAPSYN-RELATED"/>
    <property type="match status" value="1"/>
</dbReference>
<gene>
    <name evidence="4" type="ORF">PLOB_00000641</name>
</gene>
<name>A0ABN8N8J4_9CNID</name>
<reference evidence="4 5" key="1">
    <citation type="submission" date="2022-05" db="EMBL/GenBank/DDBJ databases">
        <authorList>
            <consortium name="Genoscope - CEA"/>
            <person name="William W."/>
        </authorList>
    </citation>
    <scope>NUCLEOTIDE SEQUENCE [LARGE SCALE GENOMIC DNA]</scope>
</reference>
<dbReference type="Pfam" id="PF13424">
    <property type="entry name" value="TPR_12"/>
    <property type="match status" value="2"/>
</dbReference>
<dbReference type="SUPFAM" id="SSF48452">
    <property type="entry name" value="TPR-like"/>
    <property type="match status" value="2"/>
</dbReference>
<feature type="compositionally biased region" description="Basic and acidic residues" evidence="2">
    <location>
        <begin position="516"/>
        <end position="525"/>
    </location>
</feature>
<sequence length="807" mass="91694">MDYSTTTRLYFSSSQCAELIDKYHTVATPSDTDKENMSSHFLSLGWASYVLGNNEMSVDFFEKAAKLGKERKDKEMECRAYTNLAVVFEAVAQVEKSRDYSSKALDLVKTDEVTDLKQRQVLLNKQGMLYHNIRNFDGAIRSQEESLKISKELCDKQGEATSYYNLGTVYCTIGDYKRSIEMHIECFKRRPEIGDHFGLGISCMQLAYVHYMQGEYHRSIGYQEKALQIGKELGFAEMELTSYSNLGCLYQAQNNCKKAIEFYQKSLCSSQTAGERKTALRHLSRVCHSLGDHSSAAKFHERSLVIDGDKNEFICSASNSPVQEEIFEVTEVMEGDKNHCFLIKRKGCSYASQLNVTKSVEGSSDQSIQIHEELRQSHDDESKITLDNQCVPLYKTPASQFVLFGEPNKALFVLERGRARALNDLITRAYAPNTVSRRIQSDTLRSLIQEQKCCFLFMTFLTKNLFLWFFDKEGKLTMRQHCDTDPQVKSTKDLLETQSREILETMKTDEDYDNPNEEKDRERRTKRDSCLRRLYKAIIARVAGLIKPHEEMVIVPEGQMWLVPFSCLKDKDGCYLSEKVRIRLSPSLTTLKLIQDSPADYHSQSGELIVGVPQVGVQTFRPLKLAKKEAEMIASLFGVPCLVGEQATKEEVLRRIGEVRLVHIATHGSEERGEPALTLRPSHSQEPVMLEDFVLTVEEIASLKIRAKLVVLSLCYGGRGKLMTLEGVVGTARAFLGSGARAVLVSMWQVRDKAAYNFMSMFYMFLVRGKMSASKALQRAQEMTRIRFPDEQDWAAFTLIGDDVTLD</sequence>
<evidence type="ECO:0000313" key="4">
    <source>
        <dbReference type="EMBL" id="CAH3042809.1"/>
    </source>
</evidence>
<keyword evidence="5" id="KW-1185">Reference proteome</keyword>
<protein>
    <recommendedName>
        <fullName evidence="3">CHAT domain-containing protein</fullName>
    </recommendedName>
</protein>
<feature type="repeat" description="TPR" evidence="1">
    <location>
        <begin position="160"/>
        <end position="193"/>
    </location>
</feature>
<dbReference type="InterPro" id="IPR019734">
    <property type="entry name" value="TPR_rpt"/>
</dbReference>
<comment type="caution">
    <text evidence="4">The sequence shown here is derived from an EMBL/GenBank/DDBJ whole genome shotgun (WGS) entry which is preliminary data.</text>
</comment>
<feature type="domain" description="CHAT" evidence="3">
    <location>
        <begin position="530"/>
        <end position="802"/>
    </location>
</feature>
<accession>A0ABN8N8J4</accession>
<dbReference type="EMBL" id="CALNXK010000010">
    <property type="protein sequence ID" value="CAH3042809.1"/>
    <property type="molecule type" value="Genomic_DNA"/>
</dbReference>
<dbReference type="PROSITE" id="PS50005">
    <property type="entry name" value="TPR"/>
    <property type="match status" value="1"/>
</dbReference>